<dbReference type="SUPFAM" id="SSF52540">
    <property type="entry name" value="P-loop containing nucleoside triphosphate hydrolases"/>
    <property type="match status" value="1"/>
</dbReference>
<dbReference type="InterPro" id="IPR058192">
    <property type="entry name" value="WHD_ROQ1-like"/>
</dbReference>
<evidence type="ECO:0000256" key="5">
    <source>
        <dbReference type="ARBA" id="ARBA00023027"/>
    </source>
</evidence>
<dbReference type="InterPro" id="IPR042197">
    <property type="entry name" value="Apaf_helical"/>
</dbReference>
<evidence type="ECO:0000256" key="4">
    <source>
        <dbReference type="ARBA" id="ARBA00022801"/>
    </source>
</evidence>
<evidence type="ECO:0000256" key="2">
    <source>
        <dbReference type="ARBA" id="ARBA00022614"/>
    </source>
</evidence>
<dbReference type="InterPro" id="IPR001611">
    <property type="entry name" value="Leu-rich_rpt"/>
</dbReference>
<dbReference type="Pfam" id="PF07725">
    <property type="entry name" value="LRR_3"/>
    <property type="match status" value="1"/>
</dbReference>
<gene>
    <name evidence="8" type="ORF">PIB30_018883</name>
</gene>
<dbReference type="Gene3D" id="3.80.10.10">
    <property type="entry name" value="Ribonuclease Inhibitor"/>
    <property type="match status" value="2"/>
</dbReference>
<dbReference type="PANTHER" id="PTHR11017:SF259">
    <property type="entry name" value="ADP-RIBOSYL CYCLASE_CYCLIC ADP-RIBOSE HYDROLASE"/>
    <property type="match status" value="1"/>
</dbReference>
<dbReference type="Pfam" id="PF13855">
    <property type="entry name" value="LRR_8"/>
    <property type="match status" value="1"/>
</dbReference>
<organism evidence="8 9">
    <name type="scientific">Stylosanthes scabra</name>
    <dbReference type="NCBI Taxonomy" id="79078"/>
    <lineage>
        <taxon>Eukaryota</taxon>
        <taxon>Viridiplantae</taxon>
        <taxon>Streptophyta</taxon>
        <taxon>Embryophyta</taxon>
        <taxon>Tracheophyta</taxon>
        <taxon>Spermatophyta</taxon>
        <taxon>Magnoliopsida</taxon>
        <taxon>eudicotyledons</taxon>
        <taxon>Gunneridae</taxon>
        <taxon>Pentapetalae</taxon>
        <taxon>rosids</taxon>
        <taxon>fabids</taxon>
        <taxon>Fabales</taxon>
        <taxon>Fabaceae</taxon>
        <taxon>Papilionoideae</taxon>
        <taxon>50 kb inversion clade</taxon>
        <taxon>dalbergioids sensu lato</taxon>
        <taxon>Dalbergieae</taxon>
        <taxon>Pterocarpus clade</taxon>
        <taxon>Stylosanthes</taxon>
    </lineage>
</organism>
<dbReference type="Gene3D" id="1.10.8.430">
    <property type="entry name" value="Helical domain of apoptotic protease-activating factors"/>
    <property type="match status" value="1"/>
</dbReference>
<dbReference type="InterPro" id="IPR002182">
    <property type="entry name" value="NB-ARC"/>
</dbReference>
<dbReference type="InterPro" id="IPR027417">
    <property type="entry name" value="P-loop_NTPase"/>
</dbReference>
<evidence type="ECO:0000313" key="9">
    <source>
        <dbReference type="Proteomes" id="UP001341840"/>
    </source>
</evidence>
<dbReference type="Gene3D" id="3.40.50.300">
    <property type="entry name" value="P-loop containing nucleotide triphosphate hydrolases"/>
    <property type="match status" value="1"/>
</dbReference>
<dbReference type="SUPFAM" id="SSF52200">
    <property type="entry name" value="Toll/Interleukin receptor TIR domain"/>
    <property type="match status" value="1"/>
</dbReference>
<comment type="caution">
    <text evidence="8">The sequence shown here is derived from an EMBL/GenBank/DDBJ whole genome shotgun (WGS) entry which is preliminary data.</text>
</comment>
<dbReference type="Pfam" id="PF20160">
    <property type="entry name" value="C-JID"/>
    <property type="match status" value="1"/>
</dbReference>
<reference evidence="8 9" key="1">
    <citation type="journal article" date="2023" name="Plants (Basel)">
        <title>Bridging the Gap: Combining Genomics and Transcriptomics Approaches to Understand Stylosanthes scabra, an Orphan Legume from the Brazilian Caatinga.</title>
        <authorList>
            <person name="Ferreira-Neto J.R.C."/>
            <person name="da Silva M.D."/>
            <person name="Binneck E."/>
            <person name="de Melo N.F."/>
            <person name="da Silva R.H."/>
            <person name="de Melo A.L.T.M."/>
            <person name="Pandolfi V."/>
            <person name="Bustamante F.O."/>
            <person name="Brasileiro-Vidal A.C."/>
            <person name="Benko-Iseppon A.M."/>
        </authorList>
    </citation>
    <scope>NUCLEOTIDE SEQUENCE [LARGE SCALE GENOMIC DNA]</scope>
    <source>
        <tissue evidence="8">Leaves</tissue>
    </source>
</reference>
<dbReference type="InterPro" id="IPR032675">
    <property type="entry name" value="LRR_dom_sf"/>
</dbReference>
<dbReference type="PANTHER" id="PTHR11017">
    <property type="entry name" value="LEUCINE-RICH REPEAT-CONTAINING PROTEIN"/>
    <property type="match status" value="1"/>
</dbReference>
<keyword evidence="5" id="KW-0520">NAD</keyword>
<feature type="domain" description="TIR" evidence="7">
    <location>
        <begin position="16"/>
        <end position="184"/>
    </location>
</feature>
<dbReference type="Pfam" id="PF00931">
    <property type="entry name" value="NB-ARC"/>
    <property type="match status" value="1"/>
</dbReference>
<evidence type="ECO:0000313" key="8">
    <source>
        <dbReference type="EMBL" id="MED6181376.1"/>
    </source>
</evidence>
<dbReference type="InterPro" id="IPR011713">
    <property type="entry name" value="Leu-rich_rpt_3"/>
</dbReference>
<dbReference type="PROSITE" id="PS50104">
    <property type="entry name" value="TIR"/>
    <property type="match status" value="1"/>
</dbReference>
<dbReference type="PROSITE" id="PS51450">
    <property type="entry name" value="LRR"/>
    <property type="match status" value="1"/>
</dbReference>
<keyword evidence="4" id="KW-0378">Hydrolase</keyword>
<sequence length="1062" mass="121778">MDCMRIQSTLSQSKNWKYDVFVSFRGETRFNFTDHLFAALHRHGILAFRDDTKLQKGGPISPGLLEAIEGSQVLIVVFSMNYATSTWCLQELANIADCIEIRGHRVLPVFYDVSPSEVRKQSGNYEVAFKEHEERFKDDAEMMEQVRRWRAALTQVASLSGWDVKDKSQTVEIEKIVKEVTRILTPKLSSPSNDIVGMHSPLEELEKLLVLDSDDDVRIVGICGMGGIGKSTLATILYEKISHQYDVSCFVDDVSKIYGDYGSLGIQKQLLCQVFMEEESRICNLSWANNLIQNRVRRRKVLLVLDNVEKGIQLEKLAIKREWVGRGSRIIIVSRDEHLLREYGVDDVYKVQLLNDENALQLFCRKAFKSNHVAKDYESLTESALAYANGLPLAIRVLGSFLFGRDISEWSSALVRLEEKSTKDILDVLRISFDGLEDMEKEIFLDIACFFPYEVEGYVKDILRIRGFHPDIGIRTLIDKSLITCDGWWIQMHDLLRELGRNIVREKSPSEPRKWSRLWKYKDLSDVLRENEIAKNPEAVVLREYVETREEVSVQALSQMSHLKLLILIDIQYFSGNLHFLSNDLEYLEWNRYPFRCLPSSFQPYKLVKLILHHSNIKELWEGTKDLHNLTHMELCNSKHLVKIANLSQAPNLEHLDLKGCVKLVHLDASIGSLEKLGFLNLENCKNLVSIPNSIFHLNSLQHLDLSGCSKLFKYQLLDKPRHSEQFNTGQSVQRRMTSSVCNTLTRTLHFLSSRRRANSAGLLVPSLSHFPALTFLDISFCNLVQIPDAVGNLRCLERLNLGGNNIVTLPNWIKELPKLCELNLQYCNHLKWLPSTLLPKGRVSHGGLYVFNCPNLSDTEGSCQTAISWMIKAIKVNLQCSFSSFRIEVVIPGSKIPRWFDKQNTGDSVELDPSPIMDDNNWIGIALCATFVVHNDLLVEAKFVDIIGYGFRHRSGRNLYSNVPIRLNQDLITSELDHILLIFFSREEFINTYVSFINKGEFDLDGIELSINSIIYSEVKSCGYRWVFKEDLEQFNQTMMYSANSSAQNQKQRFLAIEDEQ</sequence>
<dbReference type="Pfam" id="PF01582">
    <property type="entry name" value="TIR"/>
    <property type="match status" value="1"/>
</dbReference>
<evidence type="ECO:0000256" key="1">
    <source>
        <dbReference type="ARBA" id="ARBA00011982"/>
    </source>
</evidence>
<dbReference type="InterPro" id="IPR000157">
    <property type="entry name" value="TIR_dom"/>
</dbReference>
<dbReference type="Pfam" id="PF23282">
    <property type="entry name" value="WHD_ROQ1"/>
    <property type="match status" value="1"/>
</dbReference>
<accession>A0ABU6W9A4</accession>
<name>A0ABU6W9A4_9FABA</name>
<dbReference type="SUPFAM" id="SSF52058">
    <property type="entry name" value="L domain-like"/>
    <property type="match status" value="1"/>
</dbReference>
<dbReference type="InterPro" id="IPR035897">
    <property type="entry name" value="Toll_tir_struct_dom_sf"/>
</dbReference>
<dbReference type="InterPro" id="IPR045344">
    <property type="entry name" value="C-JID"/>
</dbReference>
<proteinExistence type="predicted"/>
<keyword evidence="3" id="KW-0677">Repeat</keyword>
<protein>
    <recommendedName>
        <fullName evidence="1">ADP-ribosyl cyclase/cyclic ADP-ribose hydrolase</fullName>
        <ecNumber evidence="1">3.2.2.6</ecNumber>
    </recommendedName>
</protein>
<dbReference type="Proteomes" id="UP001341840">
    <property type="component" value="Unassembled WGS sequence"/>
</dbReference>
<dbReference type="SMART" id="SM00255">
    <property type="entry name" value="TIR"/>
    <property type="match status" value="1"/>
</dbReference>
<keyword evidence="9" id="KW-1185">Reference proteome</keyword>
<evidence type="ECO:0000256" key="3">
    <source>
        <dbReference type="ARBA" id="ARBA00022737"/>
    </source>
</evidence>
<dbReference type="EC" id="3.2.2.6" evidence="1"/>
<dbReference type="Gene3D" id="3.40.50.10140">
    <property type="entry name" value="Toll/interleukin-1 receptor homology (TIR) domain"/>
    <property type="match status" value="1"/>
</dbReference>
<dbReference type="PRINTS" id="PR00364">
    <property type="entry name" value="DISEASERSIST"/>
</dbReference>
<dbReference type="EMBL" id="JASCZI010181300">
    <property type="protein sequence ID" value="MED6181376.1"/>
    <property type="molecule type" value="Genomic_DNA"/>
</dbReference>
<evidence type="ECO:0000256" key="6">
    <source>
        <dbReference type="ARBA" id="ARBA00047304"/>
    </source>
</evidence>
<keyword evidence="2" id="KW-0433">Leucine-rich repeat</keyword>
<evidence type="ECO:0000259" key="7">
    <source>
        <dbReference type="PROSITE" id="PS50104"/>
    </source>
</evidence>
<dbReference type="InterPro" id="IPR044974">
    <property type="entry name" value="Disease_R_plants"/>
</dbReference>
<comment type="catalytic activity">
    <reaction evidence="6">
        <text>NAD(+) + H2O = ADP-D-ribose + nicotinamide + H(+)</text>
        <dbReference type="Rhea" id="RHEA:16301"/>
        <dbReference type="ChEBI" id="CHEBI:15377"/>
        <dbReference type="ChEBI" id="CHEBI:15378"/>
        <dbReference type="ChEBI" id="CHEBI:17154"/>
        <dbReference type="ChEBI" id="CHEBI:57540"/>
        <dbReference type="ChEBI" id="CHEBI:57967"/>
        <dbReference type="EC" id="3.2.2.6"/>
    </reaction>
    <physiologicalReaction direction="left-to-right" evidence="6">
        <dbReference type="Rhea" id="RHEA:16302"/>
    </physiologicalReaction>
</comment>